<keyword evidence="1" id="KW-0472">Membrane</keyword>
<feature type="transmembrane region" description="Helical" evidence="1">
    <location>
        <begin position="12"/>
        <end position="36"/>
    </location>
</feature>
<dbReference type="Gene3D" id="3.80.10.10">
    <property type="entry name" value="Ribonuclease Inhibitor"/>
    <property type="match status" value="2"/>
</dbReference>
<accession>A0A813W9M2</accession>
<proteinExistence type="predicted"/>
<reference evidence="2" key="1">
    <citation type="submission" date="2021-02" db="EMBL/GenBank/DDBJ databases">
        <authorList>
            <person name="Nowell W R."/>
        </authorList>
    </citation>
    <scope>NUCLEOTIDE SEQUENCE</scope>
</reference>
<dbReference type="PANTHER" id="PTHR13318:SF190">
    <property type="entry name" value="PARTNER OF PAIRED, ISOFORM B"/>
    <property type="match status" value="1"/>
</dbReference>
<dbReference type="Proteomes" id="UP000663891">
    <property type="component" value="Unassembled WGS sequence"/>
</dbReference>
<evidence type="ECO:0000256" key="1">
    <source>
        <dbReference type="SAM" id="Phobius"/>
    </source>
</evidence>
<comment type="caution">
    <text evidence="2">The sequence shown here is derived from an EMBL/GenBank/DDBJ whole genome shotgun (WGS) entry which is preliminary data.</text>
</comment>
<keyword evidence="1" id="KW-0812">Transmembrane</keyword>
<keyword evidence="1" id="KW-1133">Transmembrane helix</keyword>
<dbReference type="GO" id="GO:0019005">
    <property type="term" value="C:SCF ubiquitin ligase complex"/>
    <property type="evidence" value="ECO:0007669"/>
    <property type="project" value="TreeGrafter"/>
</dbReference>
<dbReference type="PANTHER" id="PTHR13318">
    <property type="entry name" value="PARTNER OF PAIRED, ISOFORM B-RELATED"/>
    <property type="match status" value="1"/>
</dbReference>
<dbReference type="OrthoDB" id="9999981at2759"/>
<dbReference type="GO" id="GO:0031146">
    <property type="term" value="P:SCF-dependent proteasomal ubiquitin-dependent protein catabolic process"/>
    <property type="evidence" value="ECO:0007669"/>
    <property type="project" value="TreeGrafter"/>
</dbReference>
<evidence type="ECO:0000313" key="2">
    <source>
        <dbReference type="EMBL" id="CAF0849067.1"/>
    </source>
</evidence>
<dbReference type="AlphaFoldDB" id="A0A813W9M2"/>
<dbReference type="InterPro" id="IPR032675">
    <property type="entry name" value="LRR_dom_sf"/>
</dbReference>
<dbReference type="SUPFAM" id="SSF52047">
    <property type="entry name" value="RNI-like"/>
    <property type="match status" value="2"/>
</dbReference>
<protein>
    <submittedName>
        <fullName evidence="2">Uncharacterized protein</fullName>
    </submittedName>
</protein>
<dbReference type="EMBL" id="CAJNON010000040">
    <property type="protein sequence ID" value="CAF0849067.1"/>
    <property type="molecule type" value="Genomic_DNA"/>
</dbReference>
<gene>
    <name evidence="2" type="ORF">VCS650_LOCUS6565</name>
</gene>
<sequence>MVDTNKRVFWHFTFKDILTILCSAAIPIALAIYTAIGSQQQKREAEKTRQFDLEQAEKLRQQTLYDEFINNIFKLDSYGYLKERKNPWAFANAYYRAAHLEWDTIHKAYILQFLKEKQLIGRNNCTNGCRTTSLDDIIRLNELNFDNVHLTSQTGVLNKLNLQCVSFDQVSLSNADYFDLIYNRIRPEQVISLILSDESDTPAQSQLFFSRFHIEQLTQLQTVTLIKIESHSLKWIFSNLSKLKSLRSLTFLVTTTENEYQSQIYNIQSLVHESLLKIIPRLHRIHMTDGMFLSYIPIPYLRHLHLEKCSTNDLKTLFQHSTQLRSLSLCLNMYSSTFDRVSLPIHLIRLHLKIEKKVISMNEIEYFLSNLPYLQHLRLDLHGSQDLFDGYRWQNLTCNFITFNFKFKTQDYLNRNNIESYFTPFWLEEKHWYVGYNRYCIFSIPYFVPVELDMAYYTSFLSSALDSTLLNRCVTKISLGENEFKFDGYLPNINTLQIRLPVSLSFLTSIIDLDQIKHLSLLSLDHILRYLPLEDTMPQLHELSICNRVDIDTINRIPNHRFVQIDKLKIFIYGQHSEYITEKLIQLFPNINHLNCTLKCVPEQIMYRCINGFKYLSYAPFYLPVGVFLGLNKYNWNENIKCLITDSFVKRDNFIWQVNHSATDEVWLKVHWWFGKQDYFDLIYNRIRPEQVISLILSDESDTPTQSQLFFSRFHIEQLTQLQTVTLIKIESHSLKWIFLNLSKLKSLRSLTFLVTMTRKECQNQIYNVQSLVHESFTKNIPRLHQIHMIDGMFLSSMPFAYLRHLHLEKCSINDLKTLFQHSTQLRSLSLCLNMHSSTSDLILFPVQLIRLHLKIEKKVISMNEMKYFLSNLPYLQHLCLELHGSQDLFDGYRWQNLTCNFITFNFKFKTQHHLNRNAIESYLTPFWLEEKHWYVGYNSYCIFSIPYFSPDELDMSQHTIFLSSAPDLTLLNRCVNKISLGENEFKFDGYFPSINTLQIRLPVSLSFLTSIIDLDQIKHLSLLSLHDILRYLPLEDAMPQLHELSICNRVDIDTINRIPNHRFVQIDKLKIFIYGQHSEYIIEKLIQLFPNINHLHCTLKCVPEQIMYRCINGFKYLSYASFYLSVCVFVNKNDWNENIKSLITDSFVKRDNFIWQVNHSATDELWLKVHWWFGKQVN</sequence>
<name>A0A813W9M2_9BILA</name>
<evidence type="ECO:0000313" key="3">
    <source>
        <dbReference type="Proteomes" id="UP000663891"/>
    </source>
</evidence>
<organism evidence="2 3">
    <name type="scientific">Adineta steineri</name>
    <dbReference type="NCBI Taxonomy" id="433720"/>
    <lineage>
        <taxon>Eukaryota</taxon>
        <taxon>Metazoa</taxon>
        <taxon>Spiralia</taxon>
        <taxon>Gnathifera</taxon>
        <taxon>Rotifera</taxon>
        <taxon>Eurotatoria</taxon>
        <taxon>Bdelloidea</taxon>
        <taxon>Adinetida</taxon>
        <taxon>Adinetidae</taxon>
        <taxon>Adineta</taxon>
    </lineage>
</organism>